<organism evidence="1 2">
    <name type="scientific">Haloarcula terrestris</name>
    <dbReference type="NCBI Taxonomy" id="2950533"/>
    <lineage>
        <taxon>Archaea</taxon>
        <taxon>Methanobacteriati</taxon>
        <taxon>Methanobacteriota</taxon>
        <taxon>Stenosarchaea group</taxon>
        <taxon>Halobacteria</taxon>
        <taxon>Halobacteriales</taxon>
        <taxon>Haloarculaceae</taxon>
        <taxon>Haloarcula</taxon>
    </lineage>
</organism>
<dbReference type="AlphaFoldDB" id="A0AAE4JJ43"/>
<evidence type="ECO:0000313" key="2">
    <source>
        <dbReference type="Proteomes" id="UP001253439"/>
    </source>
</evidence>
<accession>A0AAE4JJ43</accession>
<dbReference type="EMBL" id="JAMQOM010000004">
    <property type="protein sequence ID" value="MDS0221691.1"/>
    <property type="molecule type" value="Genomic_DNA"/>
</dbReference>
<dbReference type="RefSeq" id="WP_310896336.1">
    <property type="nucleotide sequence ID" value="NZ_JAMQOM010000004.1"/>
</dbReference>
<keyword evidence="2" id="KW-1185">Reference proteome</keyword>
<gene>
    <name evidence="1" type="ORF">NDI54_10070</name>
</gene>
<evidence type="ECO:0000313" key="1">
    <source>
        <dbReference type="EMBL" id="MDS0221691.1"/>
    </source>
</evidence>
<protein>
    <submittedName>
        <fullName evidence="1">Uncharacterized protein</fullName>
    </submittedName>
</protein>
<sequence>MGARDEPMTGLRRRLETVLESALADSVSWTVTTGSPVTARLPDREFVFERHDSPDGHRWTVVLRAEGAVVSKFGRFETVDDVVETVESLAASDVQYTVCCDG</sequence>
<comment type="caution">
    <text evidence="1">The sequence shown here is derived from an EMBL/GenBank/DDBJ whole genome shotgun (WGS) entry which is preliminary data.</text>
</comment>
<reference evidence="1 2" key="1">
    <citation type="submission" date="2022-06" db="EMBL/GenBank/DDBJ databases">
        <title>Haloarcula sp. a new haloarchaeum isolate from saline soil.</title>
        <authorList>
            <person name="Strakova D."/>
            <person name="Galisteo C."/>
            <person name="Sanchez-Porro C."/>
            <person name="Ventosa A."/>
        </authorList>
    </citation>
    <scope>NUCLEOTIDE SEQUENCE [LARGE SCALE GENOMIC DNA]</scope>
    <source>
        <strain evidence="1 2">S1AR25-5A</strain>
    </source>
</reference>
<dbReference type="Proteomes" id="UP001253439">
    <property type="component" value="Unassembled WGS sequence"/>
</dbReference>
<name>A0AAE4JJ43_9EURY</name>
<proteinExistence type="predicted"/>